<evidence type="ECO:0000256" key="9">
    <source>
        <dbReference type="ARBA" id="ARBA00023134"/>
    </source>
</evidence>
<evidence type="ECO:0000256" key="4">
    <source>
        <dbReference type="ARBA" id="ARBA00022730"/>
    </source>
</evidence>
<comment type="similarity">
    <text evidence="10">Belongs to the TRAFAC class YlqF/YawG GTPase family. RsgA subfamily.</text>
</comment>
<proteinExistence type="inferred from homology"/>
<keyword evidence="4 10" id="KW-0699">rRNA-binding</keyword>
<keyword evidence="9 10" id="KW-0342">GTP-binding</keyword>
<comment type="function">
    <text evidence="10">One of several proteins that assist in the late maturation steps of the functional core of the 30S ribosomal subunit. Helps release RbfA from mature subunits. May play a role in the assembly of ribosomal proteins into the subunit. Circularly permuted GTPase that catalyzes slow GTP hydrolysis, GTPase activity is stimulated by the 30S ribosomal subunit.</text>
</comment>
<keyword evidence="7 10" id="KW-0862">Zinc</keyword>
<comment type="cofactor">
    <cofactor evidence="10">
        <name>Zn(2+)</name>
        <dbReference type="ChEBI" id="CHEBI:29105"/>
    </cofactor>
    <text evidence="10">Binds 1 zinc ion per subunit.</text>
</comment>
<dbReference type="InterPro" id="IPR027417">
    <property type="entry name" value="P-loop_NTPase"/>
</dbReference>
<comment type="caution">
    <text evidence="13">The sequence shown here is derived from an EMBL/GenBank/DDBJ whole genome shotgun (WGS) entry which is preliminary data.</text>
</comment>
<evidence type="ECO:0000256" key="6">
    <source>
        <dbReference type="ARBA" id="ARBA00022801"/>
    </source>
</evidence>
<evidence type="ECO:0000256" key="3">
    <source>
        <dbReference type="ARBA" id="ARBA00022723"/>
    </source>
</evidence>
<dbReference type="PANTHER" id="PTHR32120:SF10">
    <property type="entry name" value="SMALL RIBOSOMAL SUBUNIT BIOGENESIS GTPASE RSGA"/>
    <property type="match status" value="1"/>
</dbReference>
<evidence type="ECO:0000313" key="14">
    <source>
        <dbReference type="Proteomes" id="UP001252875"/>
    </source>
</evidence>
<dbReference type="InterPro" id="IPR030378">
    <property type="entry name" value="G_CP_dom"/>
</dbReference>
<gene>
    <name evidence="10 13" type="primary">rsgA</name>
    <name evidence="13" type="ORF">P7D85_18710</name>
</gene>
<organism evidence="13 14">
    <name type="scientific">Enterococcus hulanensis</name>
    <dbReference type="NCBI Taxonomy" id="2559929"/>
    <lineage>
        <taxon>Bacteria</taxon>
        <taxon>Bacillati</taxon>
        <taxon>Bacillota</taxon>
        <taxon>Bacilli</taxon>
        <taxon>Lactobacillales</taxon>
        <taxon>Enterococcaceae</taxon>
        <taxon>Enterococcus</taxon>
    </lineage>
</organism>
<feature type="binding site" evidence="10">
    <location>
        <position position="273"/>
    </location>
    <ligand>
        <name>Zn(2+)</name>
        <dbReference type="ChEBI" id="CHEBI:29105"/>
    </ligand>
</feature>
<evidence type="ECO:0000259" key="11">
    <source>
        <dbReference type="PROSITE" id="PS50936"/>
    </source>
</evidence>
<feature type="binding site" evidence="10">
    <location>
        <position position="271"/>
    </location>
    <ligand>
        <name>Zn(2+)</name>
        <dbReference type="ChEBI" id="CHEBI:29105"/>
    </ligand>
</feature>
<dbReference type="PROSITE" id="PS51721">
    <property type="entry name" value="G_CP"/>
    <property type="match status" value="1"/>
</dbReference>
<accession>A0ABU3F6M9</accession>
<dbReference type="SUPFAM" id="SSF52540">
    <property type="entry name" value="P-loop containing nucleoside triphosphate hydrolases"/>
    <property type="match status" value="1"/>
</dbReference>
<evidence type="ECO:0000256" key="7">
    <source>
        <dbReference type="ARBA" id="ARBA00022833"/>
    </source>
</evidence>
<evidence type="ECO:0000256" key="5">
    <source>
        <dbReference type="ARBA" id="ARBA00022741"/>
    </source>
</evidence>
<dbReference type="Pfam" id="PF03193">
    <property type="entry name" value="RsgA_GTPase"/>
    <property type="match status" value="1"/>
</dbReference>
<keyword evidence="5 10" id="KW-0547">Nucleotide-binding</keyword>
<keyword evidence="14" id="KW-1185">Reference proteome</keyword>
<dbReference type="RefSeq" id="WP_311823328.1">
    <property type="nucleotide sequence ID" value="NZ_JARPYF010000013.1"/>
</dbReference>
<dbReference type="PANTHER" id="PTHR32120">
    <property type="entry name" value="SMALL RIBOSOMAL SUBUNIT BIOGENESIS GTPASE RSGA"/>
    <property type="match status" value="1"/>
</dbReference>
<keyword evidence="2 10" id="KW-0690">Ribosome biogenesis</keyword>
<dbReference type="Pfam" id="PF12647">
    <property type="entry name" value="RNHCP"/>
    <property type="match status" value="1"/>
</dbReference>
<comment type="subunit">
    <text evidence="10">Monomer. Associates with 30S ribosomal subunit, binds 16S rRNA.</text>
</comment>
<dbReference type="Proteomes" id="UP001252875">
    <property type="component" value="Unassembled WGS sequence"/>
</dbReference>
<dbReference type="HAMAP" id="MF_01820">
    <property type="entry name" value="GTPase_RsgA"/>
    <property type="match status" value="1"/>
</dbReference>
<evidence type="ECO:0000256" key="8">
    <source>
        <dbReference type="ARBA" id="ARBA00022884"/>
    </source>
</evidence>
<evidence type="ECO:0000259" key="12">
    <source>
        <dbReference type="PROSITE" id="PS51721"/>
    </source>
</evidence>
<name>A0ABU3F6M9_9ENTE</name>
<feature type="binding site" evidence="10">
    <location>
        <begin position="133"/>
        <end position="136"/>
    </location>
    <ligand>
        <name>GTP</name>
        <dbReference type="ChEBI" id="CHEBI:37565"/>
    </ligand>
</feature>
<dbReference type="InterPro" id="IPR004881">
    <property type="entry name" value="Ribosome_biogen_GTPase_RsgA"/>
</dbReference>
<feature type="domain" description="EngC GTPase" evidence="11">
    <location>
        <begin position="94"/>
        <end position="241"/>
    </location>
</feature>
<dbReference type="PROSITE" id="PS50936">
    <property type="entry name" value="ENGC_GTPASE"/>
    <property type="match status" value="1"/>
</dbReference>
<feature type="binding site" evidence="10">
    <location>
        <begin position="185"/>
        <end position="193"/>
    </location>
    <ligand>
        <name>GTP</name>
        <dbReference type="ChEBI" id="CHEBI:37565"/>
    </ligand>
</feature>
<dbReference type="InterPro" id="IPR010914">
    <property type="entry name" value="RsgA_GTPase_dom"/>
</dbReference>
<dbReference type="EMBL" id="JARPYI010000013">
    <property type="protein sequence ID" value="MDT2601816.1"/>
    <property type="molecule type" value="Genomic_DNA"/>
</dbReference>
<keyword evidence="1 10" id="KW-0963">Cytoplasm</keyword>
<feature type="domain" description="CP-type G" evidence="12">
    <location>
        <begin position="88"/>
        <end position="243"/>
    </location>
</feature>
<evidence type="ECO:0000313" key="13">
    <source>
        <dbReference type="EMBL" id="MDT2601816.1"/>
    </source>
</evidence>
<protein>
    <recommendedName>
        <fullName evidence="10">Small ribosomal subunit biogenesis GTPase RsgA</fullName>
        <ecNumber evidence="10">3.6.1.-</ecNumber>
    </recommendedName>
</protein>
<comment type="subcellular location">
    <subcellularLocation>
        <location evidence="10">Cytoplasm</location>
    </subcellularLocation>
</comment>
<reference evidence="13 14" key="1">
    <citation type="submission" date="2023-03" db="EMBL/GenBank/DDBJ databases">
        <authorList>
            <person name="Shen W."/>
            <person name="Cai J."/>
        </authorList>
    </citation>
    <scope>NUCLEOTIDE SEQUENCE [LARGE SCALE GENOMIC DNA]</scope>
    <source>
        <strain evidence="13 14">D6-4</strain>
    </source>
</reference>
<dbReference type="EC" id="3.6.1.-" evidence="10"/>
<dbReference type="Gene3D" id="3.40.50.300">
    <property type="entry name" value="P-loop containing nucleotide triphosphate hydrolases"/>
    <property type="match status" value="1"/>
</dbReference>
<evidence type="ECO:0000256" key="10">
    <source>
        <dbReference type="HAMAP-Rule" id="MF_01820"/>
    </source>
</evidence>
<evidence type="ECO:0000256" key="2">
    <source>
        <dbReference type="ARBA" id="ARBA00022517"/>
    </source>
</evidence>
<keyword evidence="6 10" id="KW-0378">Hydrolase</keyword>
<keyword evidence="8 10" id="KW-0694">RNA-binding</keyword>
<evidence type="ECO:0000256" key="1">
    <source>
        <dbReference type="ARBA" id="ARBA00022490"/>
    </source>
</evidence>
<keyword evidence="3 10" id="KW-0479">Metal-binding</keyword>
<dbReference type="Gene3D" id="1.10.40.50">
    <property type="entry name" value="Probable gtpase engc, domain 3"/>
    <property type="match status" value="1"/>
</dbReference>
<dbReference type="CDD" id="cd01854">
    <property type="entry name" value="YjeQ_EngC"/>
    <property type="match status" value="1"/>
</dbReference>
<dbReference type="NCBIfam" id="TIGR00157">
    <property type="entry name" value="ribosome small subunit-dependent GTPase A"/>
    <property type="match status" value="1"/>
</dbReference>
<feature type="binding site" evidence="10">
    <location>
        <position position="279"/>
    </location>
    <ligand>
        <name>Zn(2+)</name>
        <dbReference type="ChEBI" id="CHEBI:29105"/>
    </ligand>
</feature>
<feature type="binding site" evidence="10">
    <location>
        <position position="266"/>
    </location>
    <ligand>
        <name>Zn(2+)</name>
        <dbReference type="ChEBI" id="CHEBI:29105"/>
    </ligand>
</feature>
<dbReference type="InterPro" id="IPR024439">
    <property type="entry name" value="RNHCP"/>
</dbReference>
<sequence>MNTPIIENHPAETIAQVTAVYKDLFEITKETETGLARIKRSHYQNQPSDYPTTGDYVAVDWRGTDQSIIHRTLPRTSSLSRLDSFKGTEQMIAANFDYVMILQSIGHDFNLRRLERYLTLAWQSGAIPLVLLTKIDTEKDYSDQLVAAQKIALGTEVHAISAQTGAGIAELAQYLQPEKTAVLVGSSGVGKSTLINRLLGKEVMATSAIREKDGRGRHTTSHRQLFQLANGAKLIDTPGMREVGMWDVSQGLEESFADVEGYFGKCKFNDCRHQSEPDCAVKEALRNGELSSERWESYLKLHAEAKYTNDKTAYLREKEVWLKDISKFARQLKSNYQHAACSESFICQECGMPANPESAGSQHRNHCPHCLVSLHVDNRPGDRASLCKGRMEPISIWAKADGEWAIIHRCRDCGTLKTNRVAADDNQQLLIGLAEKALKHPPFKIG</sequence>